<organism evidence="1 2">
    <name type="scientific">Candidatus Kaiserbacteria bacterium RIFCSPLOWO2_01_FULL_50_24</name>
    <dbReference type="NCBI Taxonomy" id="1798507"/>
    <lineage>
        <taxon>Bacteria</taxon>
        <taxon>Candidatus Kaiseribacteriota</taxon>
    </lineage>
</organism>
<reference evidence="1 2" key="1">
    <citation type="journal article" date="2016" name="Nat. Commun.">
        <title>Thousands of microbial genomes shed light on interconnected biogeochemical processes in an aquifer system.</title>
        <authorList>
            <person name="Anantharaman K."/>
            <person name="Brown C.T."/>
            <person name="Hug L.A."/>
            <person name="Sharon I."/>
            <person name="Castelle C.J."/>
            <person name="Probst A.J."/>
            <person name="Thomas B.C."/>
            <person name="Singh A."/>
            <person name="Wilkins M.J."/>
            <person name="Karaoz U."/>
            <person name="Brodie E.L."/>
            <person name="Williams K.H."/>
            <person name="Hubbard S.S."/>
            <person name="Banfield J.F."/>
        </authorList>
    </citation>
    <scope>NUCLEOTIDE SEQUENCE [LARGE SCALE GENOMIC DNA]</scope>
</reference>
<evidence type="ECO:0000313" key="2">
    <source>
        <dbReference type="Proteomes" id="UP000178587"/>
    </source>
</evidence>
<gene>
    <name evidence="1" type="ORF">A3A34_01470</name>
</gene>
<dbReference type="EMBL" id="MFLU01000002">
    <property type="protein sequence ID" value="OGG76143.1"/>
    <property type="molecule type" value="Genomic_DNA"/>
</dbReference>
<name>A0A1F6ER91_9BACT</name>
<sequence length="170" mass="18943">MKWKARGVVALVLVIPLFTLADVLNEPLFDGALGRAAYSIPTEFVRHTSWKNELRFSFPPDMGFLVKNFVARNVSRAHTVLENVTGQAVAFAVVSVAASRMVAENVQFGSANFKAQMYAVANESQKKYEPQKREPEVIYVEQSLPDVPRCSRATGLAHYMWCRASTAQAF</sequence>
<evidence type="ECO:0000313" key="1">
    <source>
        <dbReference type="EMBL" id="OGG76143.1"/>
    </source>
</evidence>
<proteinExistence type="predicted"/>
<accession>A0A1F6ER91</accession>
<comment type="caution">
    <text evidence="1">The sequence shown here is derived from an EMBL/GenBank/DDBJ whole genome shotgun (WGS) entry which is preliminary data.</text>
</comment>
<dbReference type="AlphaFoldDB" id="A0A1F6ER91"/>
<dbReference type="Proteomes" id="UP000178587">
    <property type="component" value="Unassembled WGS sequence"/>
</dbReference>
<protein>
    <submittedName>
        <fullName evidence="1">Uncharacterized protein</fullName>
    </submittedName>
</protein>